<dbReference type="Proteomes" id="UP000015387">
    <property type="component" value="Segment"/>
</dbReference>
<gene>
    <name evidence="1" type="primary">AG11_07</name>
</gene>
<evidence type="ECO:0000313" key="1">
    <source>
        <dbReference type="EMBL" id="AFO12407.1"/>
    </source>
</evidence>
<dbReference type="EMBL" id="JX297445">
    <property type="protein sequence ID" value="AFO12407.1"/>
    <property type="molecule type" value="Genomic_DNA"/>
</dbReference>
<organism evidence="1 2">
    <name type="scientific">Salmonella phage vB_SenS_AG11</name>
    <dbReference type="NCBI Taxonomy" id="1211279"/>
    <lineage>
        <taxon>Viruses</taxon>
        <taxon>Duplodnaviria</taxon>
        <taxon>Heunggongvirae</taxon>
        <taxon>Uroviricota</taxon>
        <taxon>Caudoviricetes</taxon>
        <taxon>Sarkviridae</taxon>
        <taxon>Guernseyvirinae</taxon>
        <taxon>Jerseyvirus</taxon>
        <taxon>Jerseyvirus SB3</taxon>
        <taxon>Jerseyvirus AG11</taxon>
    </lineage>
</organism>
<dbReference type="KEGG" id="vg:40084585"/>
<dbReference type="GeneID" id="40084585"/>
<evidence type="ECO:0000313" key="2">
    <source>
        <dbReference type="Proteomes" id="UP000015387"/>
    </source>
</evidence>
<protein>
    <submittedName>
        <fullName evidence="1">Uncharacterized protein</fullName>
    </submittedName>
</protein>
<name>S4SGN2_9CAUD</name>
<proteinExistence type="predicted"/>
<dbReference type="OrthoDB" id="28208at10239"/>
<sequence length="63" mass="7523">MQKVDFYYFLCYATYAFSVPRCGRVKRASQRPSVTANAFGRAELYCFQYLSKIRRMMFTDIRV</sequence>
<accession>S4SGN2</accession>
<keyword evidence="2" id="KW-1185">Reference proteome</keyword>
<reference evidence="1 2" key="1">
    <citation type="submission" date="2012-07" db="EMBL/GenBank/DDBJ databases">
        <title>Sequence of a Salmonella phage related to SETP3.</title>
        <authorList>
            <person name="Anany H."/>
            <person name="Kropinski A.M."/>
            <person name="Griffiths M.W."/>
        </authorList>
    </citation>
    <scope>NUCLEOTIDE SEQUENCE [LARGE SCALE GENOMIC DNA]</scope>
</reference>
<dbReference type="RefSeq" id="YP_009608562.1">
    <property type="nucleotide sequence ID" value="NC_041991.1"/>
</dbReference>